<evidence type="ECO:0000256" key="2">
    <source>
        <dbReference type="SAM" id="MobiDB-lite"/>
    </source>
</evidence>
<accession>A0A3B1AZZ1</accession>
<dbReference type="AlphaFoldDB" id="A0A3B1AZZ1"/>
<dbReference type="EMBL" id="UOFY01000037">
    <property type="protein sequence ID" value="VAX09432.1"/>
    <property type="molecule type" value="Genomic_DNA"/>
</dbReference>
<sequence length="138" mass="15753">MAEIIDLPLKKAPRPPTVNGKVRPPTRQSNSKSRSREYLTHDEVERLMKAARGLGRHGHRDATLILIAYRHALRVSELVALRWDQVNLKDGHLYVNRNKNGVPSTHPLHGPEIRALRSLQRDYPEIPHTFSSLNVKAH</sequence>
<dbReference type="GO" id="GO:0003677">
    <property type="term" value="F:DNA binding"/>
    <property type="evidence" value="ECO:0007669"/>
    <property type="project" value="InterPro"/>
</dbReference>
<protein>
    <recommendedName>
        <fullName evidence="3">Tyr recombinase domain-containing protein</fullName>
    </recommendedName>
</protein>
<keyword evidence="1" id="KW-0233">DNA recombination</keyword>
<dbReference type="GO" id="GO:0015074">
    <property type="term" value="P:DNA integration"/>
    <property type="evidence" value="ECO:0007669"/>
    <property type="project" value="InterPro"/>
</dbReference>
<gene>
    <name evidence="4" type="ORF">MNBD_GAMMA25-2063</name>
</gene>
<evidence type="ECO:0000313" key="4">
    <source>
        <dbReference type="EMBL" id="VAX09432.1"/>
    </source>
</evidence>
<organism evidence="4">
    <name type="scientific">hydrothermal vent metagenome</name>
    <dbReference type="NCBI Taxonomy" id="652676"/>
    <lineage>
        <taxon>unclassified sequences</taxon>
        <taxon>metagenomes</taxon>
        <taxon>ecological metagenomes</taxon>
    </lineage>
</organism>
<proteinExistence type="predicted"/>
<evidence type="ECO:0000259" key="3">
    <source>
        <dbReference type="PROSITE" id="PS51898"/>
    </source>
</evidence>
<dbReference type="InterPro" id="IPR011010">
    <property type="entry name" value="DNA_brk_join_enz"/>
</dbReference>
<dbReference type="Pfam" id="PF00589">
    <property type="entry name" value="Phage_integrase"/>
    <property type="match status" value="1"/>
</dbReference>
<dbReference type="InterPro" id="IPR013762">
    <property type="entry name" value="Integrase-like_cat_sf"/>
</dbReference>
<dbReference type="InterPro" id="IPR002104">
    <property type="entry name" value="Integrase_catalytic"/>
</dbReference>
<evidence type="ECO:0000256" key="1">
    <source>
        <dbReference type="ARBA" id="ARBA00023172"/>
    </source>
</evidence>
<dbReference type="SUPFAM" id="SSF56349">
    <property type="entry name" value="DNA breaking-rejoining enzymes"/>
    <property type="match status" value="1"/>
</dbReference>
<dbReference type="PROSITE" id="PS51898">
    <property type="entry name" value="TYR_RECOMBINASE"/>
    <property type="match status" value="1"/>
</dbReference>
<feature type="region of interest" description="Disordered" evidence="2">
    <location>
        <begin position="1"/>
        <end position="40"/>
    </location>
</feature>
<dbReference type="Gene3D" id="1.10.443.10">
    <property type="entry name" value="Intergrase catalytic core"/>
    <property type="match status" value="1"/>
</dbReference>
<feature type="domain" description="Tyr recombinase" evidence="3">
    <location>
        <begin position="34"/>
        <end position="138"/>
    </location>
</feature>
<reference evidence="4" key="1">
    <citation type="submission" date="2018-06" db="EMBL/GenBank/DDBJ databases">
        <authorList>
            <person name="Zhirakovskaya E."/>
        </authorList>
    </citation>
    <scope>NUCLEOTIDE SEQUENCE</scope>
</reference>
<name>A0A3B1AZZ1_9ZZZZ</name>
<dbReference type="GO" id="GO:0006310">
    <property type="term" value="P:DNA recombination"/>
    <property type="evidence" value="ECO:0007669"/>
    <property type="project" value="UniProtKB-KW"/>
</dbReference>